<sequence length="178" mass="18286">MSPVIVLSAIVGAALALPQFGGSRGSFGRPVYGAPAPSQSYSSGGARDVVPIVAYSNDIAVDGSFQYNYQTGDGISAQANSQVKNIGGRDAENSVAQIIQGSYSYTAPDGQVITVNYVADENGYRAEGAHLPTPPPIPAEIAKSLELIASGQGQFSSGGQSFRGQYQAPRPVYGPVSG</sequence>
<evidence type="ECO:0000256" key="4">
    <source>
        <dbReference type="SAM" id="SignalP"/>
    </source>
</evidence>
<evidence type="ECO:0000313" key="5">
    <source>
        <dbReference type="EMBL" id="KAK6642197.1"/>
    </source>
</evidence>
<reference evidence="5 6" key="1">
    <citation type="submission" date="2023-09" db="EMBL/GenBank/DDBJ databases">
        <title>Genomes of two closely related lineages of the louse Polyplax serrata with different host specificities.</title>
        <authorList>
            <person name="Martinu J."/>
            <person name="Tarabai H."/>
            <person name="Stefka J."/>
            <person name="Hypsa V."/>
        </authorList>
    </citation>
    <scope>NUCLEOTIDE SEQUENCE [LARGE SCALE GENOMIC DNA]</scope>
    <source>
        <strain evidence="5">98ZLc_SE</strain>
    </source>
</reference>
<dbReference type="EMBL" id="JAWJWF010000001">
    <property type="protein sequence ID" value="KAK6642197.1"/>
    <property type="molecule type" value="Genomic_DNA"/>
</dbReference>
<protein>
    <submittedName>
        <fullName evidence="5">Uncharacterized protein</fullName>
    </submittedName>
</protein>
<dbReference type="InterPro" id="IPR050468">
    <property type="entry name" value="Cuticle_Struct_Prot"/>
</dbReference>
<proteinExistence type="predicted"/>
<feature type="chain" id="PRO_5047247562" evidence="4">
    <location>
        <begin position="17"/>
        <end position="178"/>
    </location>
</feature>
<dbReference type="PROSITE" id="PS00233">
    <property type="entry name" value="CHIT_BIND_RR_1"/>
    <property type="match status" value="1"/>
</dbReference>
<evidence type="ECO:0000256" key="3">
    <source>
        <dbReference type="SAM" id="MobiDB-lite"/>
    </source>
</evidence>
<evidence type="ECO:0000256" key="2">
    <source>
        <dbReference type="PROSITE-ProRule" id="PRU00497"/>
    </source>
</evidence>
<dbReference type="PROSITE" id="PS51155">
    <property type="entry name" value="CHIT_BIND_RR_2"/>
    <property type="match status" value="1"/>
</dbReference>
<keyword evidence="6" id="KW-1185">Reference proteome</keyword>
<evidence type="ECO:0000256" key="1">
    <source>
        <dbReference type="ARBA" id="ARBA00022460"/>
    </source>
</evidence>
<feature type="region of interest" description="Disordered" evidence="3">
    <location>
        <begin position="152"/>
        <end position="178"/>
    </location>
</feature>
<dbReference type="Proteomes" id="UP001359485">
    <property type="component" value="Unassembled WGS sequence"/>
</dbReference>
<keyword evidence="1 2" id="KW-0193">Cuticle</keyword>
<feature type="signal peptide" evidence="4">
    <location>
        <begin position="1"/>
        <end position="16"/>
    </location>
</feature>
<dbReference type="InterPro" id="IPR031311">
    <property type="entry name" value="CHIT_BIND_RR_consensus"/>
</dbReference>
<dbReference type="PANTHER" id="PTHR10380:SF173">
    <property type="entry name" value="CUTICULAR PROTEIN 47EF, ISOFORM C-RELATED"/>
    <property type="match status" value="1"/>
</dbReference>
<keyword evidence="4" id="KW-0732">Signal</keyword>
<dbReference type="PRINTS" id="PR00947">
    <property type="entry name" value="CUTICLE"/>
</dbReference>
<organism evidence="5 6">
    <name type="scientific">Polyplax serrata</name>
    <name type="common">Common mouse louse</name>
    <dbReference type="NCBI Taxonomy" id="468196"/>
    <lineage>
        <taxon>Eukaryota</taxon>
        <taxon>Metazoa</taxon>
        <taxon>Ecdysozoa</taxon>
        <taxon>Arthropoda</taxon>
        <taxon>Hexapoda</taxon>
        <taxon>Insecta</taxon>
        <taxon>Pterygota</taxon>
        <taxon>Neoptera</taxon>
        <taxon>Paraneoptera</taxon>
        <taxon>Psocodea</taxon>
        <taxon>Troctomorpha</taxon>
        <taxon>Phthiraptera</taxon>
        <taxon>Anoplura</taxon>
        <taxon>Polyplacidae</taxon>
        <taxon>Polyplax</taxon>
    </lineage>
</organism>
<comment type="caution">
    <text evidence="5">The sequence shown here is derived from an EMBL/GenBank/DDBJ whole genome shotgun (WGS) entry which is preliminary data.</text>
</comment>
<name>A0ABR1BJ55_POLSC</name>
<accession>A0ABR1BJ55</accession>
<dbReference type="Pfam" id="PF00379">
    <property type="entry name" value="Chitin_bind_4"/>
    <property type="match status" value="1"/>
</dbReference>
<feature type="compositionally biased region" description="Low complexity" evidence="3">
    <location>
        <begin position="152"/>
        <end position="165"/>
    </location>
</feature>
<gene>
    <name evidence="5" type="ORF">RUM44_013920</name>
</gene>
<evidence type="ECO:0000313" key="6">
    <source>
        <dbReference type="Proteomes" id="UP001359485"/>
    </source>
</evidence>
<dbReference type="PANTHER" id="PTHR10380">
    <property type="entry name" value="CUTICLE PROTEIN"/>
    <property type="match status" value="1"/>
</dbReference>
<dbReference type="InterPro" id="IPR000618">
    <property type="entry name" value="Insect_cuticle"/>
</dbReference>